<evidence type="ECO:0000313" key="2">
    <source>
        <dbReference type="Proteomes" id="UP000034803"/>
    </source>
</evidence>
<sequence>MKFYTSILDKNQQEVLPKLEFLTKKGFYLAGGTALSLQIGHRTSVDFDFFIQDHFDSNELVDEINKVFTTNSKITLIEKDTVFANINGVDCSFFWYQYPLIKTAEIVSGVKLASLEDISAMKLLAVSHRPAKRDYIDIYYLLKKFDIAKMFTFATKKYKNFNKYLILRTLTYYDDVEGKENKRPIKLTDTNFSWEKAKELITSEVKKYQLGMFTKK</sequence>
<evidence type="ECO:0000313" key="1">
    <source>
        <dbReference type="EMBL" id="KKP31496.1"/>
    </source>
</evidence>
<gene>
    <name evidence="1" type="ORF">UR21_C0009G0077</name>
</gene>
<organism evidence="1 2">
    <name type="scientific">Candidatus Woesebacteria bacterium GW2011_GWC2_31_9</name>
    <dbReference type="NCBI Taxonomy" id="1618586"/>
    <lineage>
        <taxon>Bacteria</taxon>
        <taxon>Candidatus Woeseibacteriota</taxon>
    </lineage>
</organism>
<proteinExistence type="predicted"/>
<reference evidence="1 2" key="1">
    <citation type="journal article" date="2015" name="Nature">
        <title>rRNA introns, odd ribosomes, and small enigmatic genomes across a large radiation of phyla.</title>
        <authorList>
            <person name="Brown C.T."/>
            <person name="Hug L.A."/>
            <person name="Thomas B.C."/>
            <person name="Sharon I."/>
            <person name="Castelle C.J."/>
            <person name="Singh A."/>
            <person name="Wilkins M.J."/>
            <person name="Williams K.H."/>
            <person name="Banfield J.F."/>
        </authorList>
    </citation>
    <scope>NUCLEOTIDE SEQUENCE [LARGE SCALE GENOMIC DNA]</scope>
</reference>
<name>A0A0F9YYH5_9BACT</name>
<comment type="caution">
    <text evidence="1">The sequence shown here is derived from an EMBL/GenBank/DDBJ whole genome shotgun (WGS) entry which is preliminary data.</text>
</comment>
<protein>
    <recommendedName>
        <fullName evidence="3">Nucleotidyl transferase AbiEii/AbiGii toxin family protein</fullName>
    </recommendedName>
</protein>
<dbReference type="AlphaFoldDB" id="A0A0F9YYH5"/>
<dbReference type="EMBL" id="LBOI01000009">
    <property type="protein sequence ID" value="KKP31496.1"/>
    <property type="molecule type" value="Genomic_DNA"/>
</dbReference>
<dbReference type="Pfam" id="PF08843">
    <property type="entry name" value="AbiEii"/>
    <property type="match status" value="2"/>
</dbReference>
<dbReference type="Proteomes" id="UP000034803">
    <property type="component" value="Unassembled WGS sequence"/>
</dbReference>
<dbReference type="InterPro" id="IPR014942">
    <property type="entry name" value="AbiEii"/>
</dbReference>
<accession>A0A0F9YYH5</accession>
<evidence type="ECO:0008006" key="3">
    <source>
        <dbReference type="Google" id="ProtNLM"/>
    </source>
</evidence>
<dbReference type="PATRIC" id="fig|1618586.3.peg.582"/>